<dbReference type="AlphaFoldDB" id="A0AAD8E8Z2"/>
<dbReference type="InterPro" id="IPR050745">
    <property type="entry name" value="Multifunctional_regulatory"/>
</dbReference>
<keyword evidence="1" id="KW-0677">Repeat</keyword>
<organism evidence="4 5">
    <name type="scientific">Diploptera punctata</name>
    <name type="common">Pacific beetle cockroach</name>
    <dbReference type="NCBI Taxonomy" id="6984"/>
    <lineage>
        <taxon>Eukaryota</taxon>
        <taxon>Metazoa</taxon>
        <taxon>Ecdysozoa</taxon>
        <taxon>Arthropoda</taxon>
        <taxon>Hexapoda</taxon>
        <taxon>Insecta</taxon>
        <taxon>Pterygota</taxon>
        <taxon>Neoptera</taxon>
        <taxon>Polyneoptera</taxon>
        <taxon>Dictyoptera</taxon>
        <taxon>Blattodea</taxon>
        <taxon>Blaberoidea</taxon>
        <taxon>Blaberidae</taxon>
        <taxon>Diplopterinae</taxon>
        <taxon>Diploptera</taxon>
    </lineage>
</organism>
<evidence type="ECO:0000256" key="3">
    <source>
        <dbReference type="PROSITE-ProRule" id="PRU00023"/>
    </source>
</evidence>
<dbReference type="EMBL" id="JASPKZ010007844">
    <property type="protein sequence ID" value="KAJ9581740.1"/>
    <property type="molecule type" value="Genomic_DNA"/>
</dbReference>
<evidence type="ECO:0000313" key="4">
    <source>
        <dbReference type="EMBL" id="KAJ9581740.1"/>
    </source>
</evidence>
<name>A0AAD8E8Z2_DIPPU</name>
<feature type="repeat" description="ANK" evidence="3">
    <location>
        <begin position="52"/>
        <end position="84"/>
    </location>
</feature>
<gene>
    <name evidence="4" type="ORF">L9F63_003917</name>
</gene>
<dbReference type="PROSITE" id="PS50088">
    <property type="entry name" value="ANK_REPEAT"/>
    <property type="match status" value="3"/>
</dbReference>
<dbReference type="Gene3D" id="1.25.40.20">
    <property type="entry name" value="Ankyrin repeat-containing domain"/>
    <property type="match status" value="3"/>
</dbReference>
<dbReference type="InterPro" id="IPR002110">
    <property type="entry name" value="Ankyrin_rpt"/>
</dbReference>
<proteinExistence type="predicted"/>
<accession>A0AAD8E8Z2</accession>
<dbReference type="Pfam" id="PF12796">
    <property type="entry name" value="Ank_2"/>
    <property type="match status" value="1"/>
</dbReference>
<dbReference type="SMART" id="SM00248">
    <property type="entry name" value="ANK"/>
    <property type="match status" value="5"/>
</dbReference>
<evidence type="ECO:0000256" key="2">
    <source>
        <dbReference type="ARBA" id="ARBA00023043"/>
    </source>
</evidence>
<dbReference type="SUPFAM" id="SSF48403">
    <property type="entry name" value="Ankyrin repeat"/>
    <property type="match status" value="1"/>
</dbReference>
<dbReference type="PANTHER" id="PTHR24189:SF50">
    <property type="entry name" value="ANKYRIN REPEAT AND SOCS BOX PROTEIN 2"/>
    <property type="match status" value="1"/>
</dbReference>
<feature type="repeat" description="ANK" evidence="3">
    <location>
        <begin position="85"/>
        <end position="117"/>
    </location>
</feature>
<reference evidence="4" key="1">
    <citation type="journal article" date="2023" name="IScience">
        <title>Live-bearing cockroach genome reveals convergent evolutionary mechanisms linked to viviparity in insects and beyond.</title>
        <authorList>
            <person name="Fouks B."/>
            <person name="Harrison M.C."/>
            <person name="Mikhailova A.A."/>
            <person name="Marchal E."/>
            <person name="English S."/>
            <person name="Carruthers M."/>
            <person name="Jennings E.C."/>
            <person name="Chiamaka E.L."/>
            <person name="Frigard R.A."/>
            <person name="Pippel M."/>
            <person name="Attardo G.M."/>
            <person name="Benoit J.B."/>
            <person name="Bornberg-Bauer E."/>
            <person name="Tobe S.S."/>
        </authorList>
    </citation>
    <scope>NUCLEOTIDE SEQUENCE</scope>
    <source>
        <strain evidence="4">Stay&amp;Tobe</strain>
    </source>
</reference>
<feature type="repeat" description="ANK" evidence="3">
    <location>
        <begin position="190"/>
        <end position="222"/>
    </location>
</feature>
<dbReference type="PANTHER" id="PTHR24189">
    <property type="entry name" value="MYOTROPHIN"/>
    <property type="match status" value="1"/>
</dbReference>
<dbReference type="InterPro" id="IPR036770">
    <property type="entry name" value="Ankyrin_rpt-contain_sf"/>
</dbReference>
<sequence length="270" mass="30357">MVRKMLARGADVNCYNEDMLSPLHIAVERYDTRMVKLFLQQPSINVNIRDSQQNTPLHTALDFRHLLLIPILLKKGADVNAKNTLDRTPLHLAAHYCLSNETQLFLDNNAEIDAEDAFGKTPLGLSLLKYQCPTMANQLLKNGACINKITSTKIPMISEAILYTEKASDVSKIRMMIRNGADLTMHSPIGQQTPLHYLTLKPNMQVARILLQNGANPSALNSSGDMPYKNANLFCNYELGELLEFHAKQLLAMEQENGRLGFLLRDDELH</sequence>
<protein>
    <submittedName>
        <fullName evidence="4">Uncharacterized protein</fullName>
    </submittedName>
</protein>
<comment type="caution">
    <text evidence="4">The sequence shown here is derived from an EMBL/GenBank/DDBJ whole genome shotgun (WGS) entry which is preliminary data.</text>
</comment>
<keyword evidence="5" id="KW-1185">Reference proteome</keyword>
<keyword evidence="2 3" id="KW-0040">ANK repeat</keyword>
<evidence type="ECO:0000256" key="1">
    <source>
        <dbReference type="ARBA" id="ARBA00022737"/>
    </source>
</evidence>
<dbReference type="PROSITE" id="PS50297">
    <property type="entry name" value="ANK_REP_REGION"/>
    <property type="match status" value="2"/>
</dbReference>
<reference evidence="4" key="2">
    <citation type="submission" date="2023-05" db="EMBL/GenBank/DDBJ databases">
        <authorList>
            <person name="Fouks B."/>
        </authorList>
    </citation>
    <scope>NUCLEOTIDE SEQUENCE</scope>
    <source>
        <strain evidence="4">Stay&amp;Tobe</strain>
        <tissue evidence="4">Testes</tissue>
    </source>
</reference>
<evidence type="ECO:0000313" key="5">
    <source>
        <dbReference type="Proteomes" id="UP001233999"/>
    </source>
</evidence>
<dbReference type="Proteomes" id="UP001233999">
    <property type="component" value="Unassembled WGS sequence"/>
</dbReference>
<dbReference type="Pfam" id="PF00023">
    <property type="entry name" value="Ank"/>
    <property type="match status" value="2"/>
</dbReference>